<proteinExistence type="predicted"/>
<feature type="transmembrane region" description="Helical" evidence="1">
    <location>
        <begin position="103"/>
        <end position="122"/>
    </location>
</feature>
<keyword evidence="1" id="KW-0812">Transmembrane</keyword>
<keyword evidence="1" id="KW-1133">Transmembrane helix</keyword>
<comment type="caution">
    <text evidence="2">The sequence shown here is derived from an EMBL/GenBank/DDBJ whole genome shotgun (WGS) entry which is preliminary data.</text>
</comment>
<reference evidence="2 3" key="1">
    <citation type="submission" date="2023-03" db="EMBL/GenBank/DDBJ databases">
        <title>Bacillus Genome Sequencing.</title>
        <authorList>
            <person name="Dunlap C."/>
        </authorList>
    </citation>
    <scope>NUCLEOTIDE SEQUENCE [LARGE SCALE GENOMIC DNA]</scope>
    <source>
        <strain evidence="2 3">NRS-38</strain>
    </source>
</reference>
<evidence type="ECO:0000313" key="3">
    <source>
        <dbReference type="Proteomes" id="UP001339962"/>
    </source>
</evidence>
<organism evidence="2 3">
    <name type="scientific">Anoxybacteroides rupiense</name>
    <dbReference type="NCBI Taxonomy" id="311460"/>
    <lineage>
        <taxon>Bacteria</taxon>
        <taxon>Bacillati</taxon>
        <taxon>Bacillota</taxon>
        <taxon>Bacilli</taxon>
        <taxon>Bacillales</taxon>
        <taxon>Anoxybacillaceae</taxon>
        <taxon>Anoxybacteroides</taxon>
    </lineage>
</organism>
<sequence length="131" mass="14123">MFLTPRVQTVGNISDFLAESRKKEVSASTESKFLPVMLSTAALSGYNSIASAAGIGDKIIHAFDPFVELIQGLAYPLGFTMICAGFLVIMTGNRHKGLHIIKWASIGYIGMQFAPAIMSILAEIGRAMIQK</sequence>
<name>A0ABD5IRT6_9BACL</name>
<evidence type="ECO:0008006" key="4">
    <source>
        <dbReference type="Google" id="ProtNLM"/>
    </source>
</evidence>
<dbReference type="AlphaFoldDB" id="A0ABD5IRT6"/>
<feature type="transmembrane region" description="Helical" evidence="1">
    <location>
        <begin position="73"/>
        <end position="91"/>
    </location>
</feature>
<evidence type="ECO:0000256" key="1">
    <source>
        <dbReference type="SAM" id="Phobius"/>
    </source>
</evidence>
<gene>
    <name evidence="2" type="ORF">P9850_02195</name>
</gene>
<protein>
    <recommendedName>
        <fullName evidence="4">TrbC/VIRB2 family protein</fullName>
    </recommendedName>
</protein>
<accession>A0ABD5IRT6</accession>
<dbReference type="RefSeq" id="WP_328216921.1">
    <property type="nucleotide sequence ID" value="NZ_JARTLI010000002.1"/>
</dbReference>
<evidence type="ECO:0000313" key="2">
    <source>
        <dbReference type="EMBL" id="MED5050681.1"/>
    </source>
</evidence>
<keyword evidence="1" id="KW-0472">Membrane</keyword>
<dbReference type="EMBL" id="JARTLI010000002">
    <property type="protein sequence ID" value="MED5050681.1"/>
    <property type="molecule type" value="Genomic_DNA"/>
</dbReference>
<dbReference type="Proteomes" id="UP001339962">
    <property type="component" value="Unassembled WGS sequence"/>
</dbReference>